<dbReference type="EMBL" id="SMLW01000244">
    <property type="protein sequence ID" value="MTI23593.1"/>
    <property type="molecule type" value="Genomic_DNA"/>
</dbReference>
<dbReference type="InterPro" id="IPR025543">
    <property type="entry name" value="Dodecin-like"/>
</dbReference>
<proteinExistence type="predicted"/>
<dbReference type="InterPro" id="IPR009923">
    <property type="entry name" value="Dodecin"/>
</dbReference>
<evidence type="ECO:0000313" key="2">
    <source>
        <dbReference type="Proteomes" id="UP000798808"/>
    </source>
</evidence>
<sequence>MSIVKVIEVIAGSEKSFSDATQKALDEASKSVDNIRSINISNMNANVENGKIVSYGINAKVSFEVNSREREYTSETKREAAFS</sequence>
<reference evidence="1 2" key="1">
    <citation type="submission" date="2019-02" db="EMBL/GenBank/DDBJ databases">
        <authorList>
            <person name="Goldberg S.R."/>
            <person name="Haltli B.A."/>
            <person name="Correa H."/>
            <person name="Russell K.G."/>
        </authorList>
    </citation>
    <scope>NUCLEOTIDE SEQUENCE [LARGE SCALE GENOMIC DNA]</scope>
    <source>
        <strain evidence="1 2">JCM 16186</strain>
    </source>
</reference>
<protein>
    <submittedName>
        <fullName evidence="1">Dodecin domain-containing protein</fullName>
    </submittedName>
</protein>
<dbReference type="Pfam" id="PF07311">
    <property type="entry name" value="Dodecin"/>
    <property type="match status" value="1"/>
</dbReference>
<dbReference type="PANTHER" id="PTHR39324">
    <property type="entry name" value="CALCIUM DODECIN"/>
    <property type="match status" value="1"/>
</dbReference>
<evidence type="ECO:0000313" key="1">
    <source>
        <dbReference type="EMBL" id="MTI23593.1"/>
    </source>
</evidence>
<accession>A0ABW9RHY9</accession>
<dbReference type="Proteomes" id="UP000798808">
    <property type="component" value="Unassembled WGS sequence"/>
</dbReference>
<comment type="caution">
    <text evidence="1">The sequence shown here is derived from an EMBL/GenBank/DDBJ whole genome shotgun (WGS) entry which is preliminary data.</text>
</comment>
<dbReference type="SUPFAM" id="SSF89807">
    <property type="entry name" value="Dodecin-like"/>
    <property type="match status" value="1"/>
</dbReference>
<dbReference type="Gene3D" id="3.30.1660.10">
    <property type="entry name" value="Flavin-binding protein dodecin"/>
    <property type="match status" value="1"/>
</dbReference>
<dbReference type="PANTHER" id="PTHR39324:SF1">
    <property type="entry name" value="CALCIUM DODECIN"/>
    <property type="match status" value="1"/>
</dbReference>
<dbReference type="InterPro" id="IPR036694">
    <property type="entry name" value="Dodecin-like_sf"/>
</dbReference>
<organism evidence="1 2">
    <name type="scientific">Fulvivirga kasyanovii</name>
    <dbReference type="NCBI Taxonomy" id="396812"/>
    <lineage>
        <taxon>Bacteria</taxon>
        <taxon>Pseudomonadati</taxon>
        <taxon>Bacteroidota</taxon>
        <taxon>Cytophagia</taxon>
        <taxon>Cytophagales</taxon>
        <taxon>Fulvivirgaceae</taxon>
        <taxon>Fulvivirga</taxon>
    </lineage>
</organism>
<name>A0ABW9RHY9_9BACT</name>
<gene>
    <name evidence="1" type="ORF">E1163_01375</name>
</gene>
<keyword evidence="2" id="KW-1185">Reference proteome</keyword>
<dbReference type="RefSeq" id="WP_155168735.1">
    <property type="nucleotide sequence ID" value="NZ_BAAAFL010000017.1"/>
</dbReference>